<sequence length="361" mass="38172">MDTEVALLSLQLPADANTAPEWIQLLPAGRIVGADGRGWTVDDMDALIAQSMKAGRDLPIDYDHQIDLAAVEGVGGRAPAAGWISELHNRDGALWGRVNWTDRGGQAIASREYRYISPAFLFREKDGRVSQVLRASLTNNPNLDMKALNARRDDKGNKTMDILAQLIAALGLDENTDEAKALQHVRGLAAKAEEAAALATVLTKLNGAAVDTKALMAAESEAKRDAAADTVVTALQAKLARGKDGGDGSDTVTALNKTVMALQSEVNALRSQQARGVAEGAVDHAIKAGKLTPATRDWALNYAAQDPAGFAAFVKAQPTILNASKTTQTIEPPKGESGLTEDEMAVCAALGVTPEEFKKQA</sequence>
<evidence type="ECO:0008006" key="3">
    <source>
        <dbReference type="Google" id="ProtNLM"/>
    </source>
</evidence>
<comment type="caution">
    <text evidence="1">The sequence shown here is derived from an EMBL/GenBank/DDBJ whole genome shotgun (WGS) entry which is preliminary data.</text>
</comment>
<dbReference type="Pfam" id="PF10123">
    <property type="entry name" value="Mu-like_Pro"/>
    <property type="match status" value="1"/>
</dbReference>
<accession>A0A8J7RZ79</accession>
<dbReference type="EMBL" id="JAGMWN010000004">
    <property type="protein sequence ID" value="MBP5857285.1"/>
    <property type="molecule type" value="Genomic_DNA"/>
</dbReference>
<proteinExistence type="predicted"/>
<gene>
    <name evidence="1" type="ORF">KAJ83_09715</name>
</gene>
<keyword evidence="2" id="KW-1185">Reference proteome</keyword>
<dbReference type="RefSeq" id="WP_210681875.1">
    <property type="nucleotide sequence ID" value="NZ_JAGMWN010000004.1"/>
</dbReference>
<evidence type="ECO:0000313" key="1">
    <source>
        <dbReference type="EMBL" id="MBP5857285.1"/>
    </source>
</evidence>
<name>A0A8J7RZ79_9PROT</name>
<organism evidence="1 2">
    <name type="scientific">Marivibrio halodurans</name>
    <dbReference type="NCBI Taxonomy" id="2039722"/>
    <lineage>
        <taxon>Bacteria</taxon>
        <taxon>Pseudomonadati</taxon>
        <taxon>Pseudomonadota</taxon>
        <taxon>Alphaproteobacteria</taxon>
        <taxon>Rhodospirillales</taxon>
        <taxon>Rhodospirillaceae</taxon>
        <taxon>Marivibrio</taxon>
    </lineage>
</organism>
<reference evidence="1" key="1">
    <citation type="submission" date="2021-04" db="EMBL/GenBank/DDBJ databases">
        <authorList>
            <person name="Zhang D.-C."/>
        </authorList>
    </citation>
    <scope>NUCLEOTIDE SEQUENCE</scope>
    <source>
        <strain evidence="1">CGMCC 1.15697</strain>
    </source>
</reference>
<protein>
    <recommendedName>
        <fullName evidence="3">Mu-like prophage I protein</fullName>
    </recommendedName>
</protein>
<dbReference type="AlphaFoldDB" id="A0A8J7RZ79"/>
<dbReference type="PIRSF" id="PIRSF016624">
    <property type="entry name" value="Mu_prophg_I"/>
    <property type="match status" value="1"/>
</dbReference>
<dbReference type="Proteomes" id="UP000672602">
    <property type="component" value="Unassembled WGS sequence"/>
</dbReference>
<evidence type="ECO:0000313" key="2">
    <source>
        <dbReference type="Proteomes" id="UP000672602"/>
    </source>
</evidence>
<dbReference type="InterPro" id="IPR012106">
    <property type="entry name" value="Phage_Mu_Gp1"/>
</dbReference>